<reference evidence="3" key="1">
    <citation type="journal article" date="2019" name="Int. J. Syst. Evol. Microbiol.">
        <title>The Global Catalogue of Microorganisms (GCM) 10K type strain sequencing project: providing services to taxonomists for standard genome sequencing and annotation.</title>
        <authorList>
            <consortium name="The Broad Institute Genomics Platform"/>
            <consortium name="The Broad Institute Genome Sequencing Center for Infectious Disease"/>
            <person name="Wu L."/>
            <person name="Ma J."/>
        </authorList>
    </citation>
    <scope>NUCLEOTIDE SEQUENCE [LARGE SCALE GENOMIC DNA]</scope>
    <source>
        <strain evidence="3">TISTR 1827</strain>
    </source>
</reference>
<dbReference type="EMBL" id="JBHUMY010000038">
    <property type="protein sequence ID" value="MFD2663062.1"/>
    <property type="molecule type" value="Genomic_DNA"/>
</dbReference>
<gene>
    <name evidence="2" type="ORF">ACFSW5_22650</name>
</gene>
<proteinExistence type="predicted"/>
<name>A0ABW5R3J5_9BACL</name>
<protein>
    <submittedName>
        <fullName evidence="2">Uncharacterized protein</fullName>
    </submittedName>
</protein>
<feature type="region of interest" description="Disordered" evidence="1">
    <location>
        <begin position="320"/>
        <end position="355"/>
    </location>
</feature>
<evidence type="ECO:0000313" key="2">
    <source>
        <dbReference type="EMBL" id="MFD2663062.1"/>
    </source>
</evidence>
<evidence type="ECO:0000313" key="3">
    <source>
        <dbReference type="Proteomes" id="UP001597493"/>
    </source>
</evidence>
<keyword evidence="3" id="KW-1185">Reference proteome</keyword>
<evidence type="ECO:0000256" key="1">
    <source>
        <dbReference type="SAM" id="MobiDB-lite"/>
    </source>
</evidence>
<feature type="compositionally biased region" description="Basic and acidic residues" evidence="1">
    <location>
        <begin position="332"/>
        <end position="342"/>
    </location>
</feature>
<sequence>MMIRIPHYAFTLEGDKKLSPDEAITFSFLFKYHNVDDEFITSIDLLSKVLKFKKGNDSENKSHVRDILVSLQCKGYINCDIDEFTEYTKIVIGKIINLDKGYSGIDNSVLDNLLREDLNKAKLKFYIYADINRFSDGSKLSFEVISSKCEYFNSIKHYATRTIQDIINEMDGKLIYRFSGQRIDGSPEQEVNTYFSDKNMSEEKKRIHIQHVNEKKVKQSRIRKDTEIIQNKYYGDDITVKDLKIALKESNWGKRDSFGIYEEITYHDYFVFRLAKDENVAITFVKKVELIIERLNDNPDCEYDFDEWEKEYKTDIRLTEEESVNENSSNKQEGEEINWHNADDDEPVYTAPEPDYSDIYDVFEEEDEYMKLYMKTQQKKREKEMGVAF</sequence>
<organism evidence="2 3">
    <name type="scientific">Paenibacillus thailandensis</name>
    <dbReference type="NCBI Taxonomy" id="393250"/>
    <lineage>
        <taxon>Bacteria</taxon>
        <taxon>Bacillati</taxon>
        <taxon>Bacillota</taxon>
        <taxon>Bacilli</taxon>
        <taxon>Bacillales</taxon>
        <taxon>Paenibacillaceae</taxon>
        <taxon>Paenibacillus</taxon>
    </lineage>
</organism>
<dbReference type="RefSeq" id="WP_379278394.1">
    <property type="nucleotide sequence ID" value="NZ_JBHUMY010000038.1"/>
</dbReference>
<accession>A0ABW5R3J5</accession>
<comment type="caution">
    <text evidence="2">The sequence shown here is derived from an EMBL/GenBank/DDBJ whole genome shotgun (WGS) entry which is preliminary data.</text>
</comment>
<dbReference type="Proteomes" id="UP001597493">
    <property type="component" value="Unassembled WGS sequence"/>
</dbReference>